<organism evidence="11">
    <name type="scientific">Candidatus Actinomarina minuta</name>
    <dbReference type="NCBI Taxonomy" id="1389454"/>
    <lineage>
        <taxon>Bacteria</taxon>
        <taxon>Bacillati</taxon>
        <taxon>Actinomycetota</taxon>
        <taxon>Actinomycetes</taxon>
        <taxon>Candidatus Actinomarinidae</taxon>
        <taxon>Candidatus Actinomarinales</taxon>
        <taxon>Candidatus Actinomarineae</taxon>
        <taxon>Candidatus Actinomarinaceae</taxon>
        <taxon>Candidatus Actinomarina</taxon>
    </lineage>
</organism>
<evidence type="ECO:0000256" key="1">
    <source>
        <dbReference type="ARBA" id="ARBA00005033"/>
    </source>
</evidence>
<sequence length="287" mass="31929">MKKTVPYIRNLKNNRVVSMMTAYDYPSAKAVSEAEIDIILVGDSLAQVVLGHDDTLSITVDEMLHHVKAVTNAKPSPLVVADMPYMSYHISKEETIKNAGRFIQEGKADAVKIEGGRKRKETIKALLDAEIPVMGHLGLTPQSKNLMGGYKVQGKTLDLARELFEDALLLEEIGCFSMVLEGVPTIVGQSISENINIPTIGIGAGNLTDGQVLVLHDLLGMKSKEYIDAKFVKRYDQQYETTLQALKSYKSDIELRKFPTENHSYDIGSNISDFLKEWKKEIKKILS</sequence>
<dbReference type="PIRSF" id="PIRSF000388">
    <property type="entry name" value="Pantoate_hydroxy_MeTrfase"/>
    <property type="match status" value="1"/>
</dbReference>
<comment type="subcellular location">
    <subcellularLocation>
        <location evidence="7">Cytoplasm</location>
    </subcellularLocation>
</comment>
<evidence type="ECO:0000256" key="8">
    <source>
        <dbReference type="PIRSR" id="PIRSR000388-1"/>
    </source>
</evidence>
<feature type="active site" description="Proton acceptor" evidence="7 8">
    <location>
        <position position="181"/>
    </location>
</feature>
<gene>
    <name evidence="7" type="primary">panB</name>
</gene>
<evidence type="ECO:0000256" key="3">
    <source>
        <dbReference type="ARBA" id="ARBA00011424"/>
    </source>
</evidence>
<reference evidence="11" key="1">
    <citation type="journal article" date="2013" name="Sci. Rep.">
        <title>Metagenomics uncovers a new group of low GC and ultra-small marine Actinobacteria.</title>
        <authorList>
            <person name="Ghai R."/>
            <person name="Mizuno C.M."/>
            <person name="Picazo A."/>
            <person name="Camacho A."/>
            <person name="Rodriguez-Valera F."/>
        </authorList>
    </citation>
    <scope>NUCLEOTIDE SEQUENCE</scope>
</reference>
<dbReference type="GO" id="GO:0015940">
    <property type="term" value="P:pantothenate biosynthetic process"/>
    <property type="evidence" value="ECO:0007669"/>
    <property type="project" value="UniProtKB-UniRule"/>
</dbReference>
<evidence type="ECO:0000256" key="5">
    <source>
        <dbReference type="ARBA" id="ARBA00022679"/>
    </source>
</evidence>
<keyword evidence="7" id="KW-0963">Cytoplasm</keyword>
<keyword evidence="7 10" id="KW-0479">Metal-binding</keyword>
<dbReference type="PANTHER" id="PTHR20881">
    <property type="entry name" value="3-METHYL-2-OXOBUTANOATE HYDROXYMETHYLTRANSFERASE"/>
    <property type="match status" value="1"/>
</dbReference>
<comment type="subunit">
    <text evidence="3 7">Homodecamer; pentamer of dimers.</text>
</comment>
<dbReference type="GO" id="GO:0003864">
    <property type="term" value="F:3-methyl-2-oxobutanoate hydroxymethyltransferase activity"/>
    <property type="evidence" value="ECO:0007669"/>
    <property type="project" value="UniProtKB-UniRule"/>
</dbReference>
<feature type="binding site" evidence="7 9">
    <location>
        <position position="112"/>
    </location>
    <ligand>
        <name>3-methyl-2-oxobutanoate</name>
        <dbReference type="ChEBI" id="CHEBI:11851"/>
    </ligand>
</feature>
<comment type="pathway">
    <text evidence="1 7">Cofactor biosynthesis; (R)-pantothenate biosynthesis; (R)-pantoate from 3-methyl-2-oxobutanoate: step 1/2.</text>
</comment>
<evidence type="ECO:0000256" key="7">
    <source>
        <dbReference type="HAMAP-Rule" id="MF_00156"/>
    </source>
</evidence>
<dbReference type="SUPFAM" id="SSF51621">
    <property type="entry name" value="Phosphoenolpyruvate/pyruvate domain"/>
    <property type="match status" value="1"/>
</dbReference>
<keyword evidence="11" id="KW-0489">Methyltransferase</keyword>
<dbReference type="InterPro" id="IPR040442">
    <property type="entry name" value="Pyrv_kinase-like_dom_sf"/>
</dbReference>
<dbReference type="GO" id="GO:0005737">
    <property type="term" value="C:cytoplasm"/>
    <property type="evidence" value="ECO:0007669"/>
    <property type="project" value="UniProtKB-SubCell"/>
</dbReference>
<dbReference type="NCBIfam" id="NF001452">
    <property type="entry name" value="PRK00311.1"/>
    <property type="match status" value="1"/>
</dbReference>
<dbReference type="AlphaFoldDB" id="S5DN93"/>
<feature type="binding site" evidence="7 10">
    <location>
        <position position="82"/>
    </location>
    <ligand>
        <name>Mg(2+)</name>
        <dbReference type="ChEBI" id="CHEBI:18420"/>
    </ligand>
</feature>
<dbReference type="GO" id="GO:0032259">
    <property type="term" value="P:methylation"/>
    <property type="evidence" value="ECO:0007669"/>
    <property type="project" value="UniProtKB-KW"/>
</dbReference>
<evidence type="ECO:0000256" key="2">
    <source>
        <dbReference type="ARBA" id="ARBA00008676"/>
    </source>
</evidence>
<dbReference type="GO" id="GO:0000287">
    <property type="term" value="F:magnesium ion binding"/>
    <property type="evidence" value="ECO:0007669"/>
    <property type="project" value="TreeGrafter"/>
</dbReference>
<dbReference type="EC" id="2.1.2.11" evidence="7"/>
<feature type="binding site" evidence="7 10">
    <location>
        <position position="43"/>
    </location>
    <ligand>
        <name>Mg(2+)</name>
        <dbReference type="ChEBI" id="CHEBI:18420"/>
    </ligand>
</feature>
<evidence type="ECO:0000256" key="4">
    <source>
        <dbReference type="ARBA" id="ARBA00022655"/>
    </source>
</evidence>
<dbReference type="PANTHER" id="PTHR20881:SF0">
    <property type="entry name" value="3-METHYL-2-OXOBUTANOATE HYDROXYMETHYLTRANSFERASE"/>
    <property type="match status" value="1"/>
</dbReference>
<evidence type="ECO:0000256" key="6">
    <source>
        <dbReference type="ARBA" id="ARBA00056497"/>
    </source>
</evidence>
<feature type="binding site" evidence="7 9">
    <location>
        <position position="82"/>
    </location>
    <ligand>
        <name>3-methyl-2-oxobutanoate</name>
        <dbReference type="ChEBI" id="CHEBI:11851"/>
    </ligand>
</feature>
<accession>S5DN93</accession>
<dbReference type="Pfam" id="PF02548">
    <property type="entry name" value="Pantoate_transf"/>
    <property type="match status" value="1"/>
</dbReference>
<dbReference type="EMBL" id="KC811116">
    <property type="protein sequence ID" value="AGQ18928.1"/>
    <property type="molecule type" value="Genomic_DNA"/>
</dbReference>
<protein>
    <recommendedName>
        <fullName evidence="7">3-methyl-2-oxobutanoate hydroxymethyltransferase</fullName>
        <ecNumber evidence="7">2.1.2.11</ecNumber>
    </recommendedName>
    <alternativeName>
        <fullName evidence="7">Ketopantoate hydroxymethyltransferase</fullName>
        <shortName evidence="7">KPHMT</shortName>
    </alternativeName>
</protein>
<evidence type="ECO:0000256" key="10">
    <source>
        <dbReference type="PIRSR" id="PIRSR000388-3"/>
    </source>
</evidence>
<evidence type="ECO:0000256" key="9">
    <source>
        <dbReference type="PIRSR" id="PIRSR000388-2"/>
    </source>
</evidence>
<comment type="similarity">
    <text evidence="2 7">Belongs to the PanB family.</text>
</comment>
<comment type="function">
    <text evidence="6 7">Catalyzes the reversible reaction in which hydroxymethyl group from 5,10-methylenetetrahydrofolate is transferred onto alpha-ketoisovalerate to form ketopantoate.</text>
</comment>
<dbReference type="NCBIfam" id="TIGR00222">
    <property type="entry name" value="panB"/>
    <property type="match status" value="1"/>
</dbReference>
<dbReference type="GO" id="GO:0008168">
    <property type="term" value="F:methyltransferase activity"/>
    <property type="evidence" value="ECO:0007669"/>
    <property type="project" value="UniProtKB-KW"/>
</dbReference>
<dbReference type="Gene3D" id="3.20.20.60">
    <property type="entry name" value="Phosphoenolpyruvate-binding domains"/>
    <property type="match status" value="1"/>
</dbReference>
<keyword evidence="5 7" id="KW-0808">Transferase</keyword>
<proteinExistence type="inferred from homology"/>
<dbReference type="CDD" id="cd06557">
    <property type="entry name" value="KPHMT-like"/>
    <property type="match status" value="1"/>
</dbReference>
<feature type="binding site" evidence="7 9">
    <location>
        <begin position="43"/>
        <end position="44"/>
    </location>
    <ligand>
        <name>3-methyl-2-oxobutanoate</name>
        <dbReference type="ChEBI" id="CHEBI:11851"/>
    </ligand>
</feature>
<dbReference type="UniPathway" id="UPA00028">
    <property type="reaction ID" value="UER00003"/>
</dbReference>
<comment type="cofactor">
    <cofactor evidence="7 10">
        <name>Mg(2+)</name>
        <dbReference type="ChEBI" id="CHEBI:18420"/>
    </cofactor>
    <text evidence="7 10">Binds 1 Mg(2+) ion per subunit.</text>
</comment>
<dbReference type="InterPro" id="IPR015813">
    <property type="entry name" value="Pyrv/PenolPyrv_kinase-like_dom"/>
</dbReference>
<keyword evidence="4 7" id="KW-0566">Pantothenate biosynthesis</keyword>
<comment type="catalytic activity">
    <reaction evidence="7">
        <text>(6R)-5,10-methylene-5,6,7,8-tetrahydrofolate + 3-methyl-2-oxobutanoate + H2O = 2-dehydropantoate + (6S)-5,6,7,8-tetrahydrofolate</text>
        <dbReference type="Rhea" id="RHEA:11824"/>
        <dbReference type="ChEBI" id="CHEBI:11561"/>
        <dbReference type="ChEBI" id="CHEBI:11851"/>
        <dbReference type="ChEBI" id="CHEBI:15377"/>
        <dbReference type="ChEBI" id="CHEBI:15636"/>
        <dbReference type="ChEBI" id="CHEBI:57453"/>
        <dbReference type="EC" id="2.1.2.11"/>
    </reaction>
</comment>
<evidence type="ECO:0000313" key="11">
    <source>
        <dbReference type="EMBL" id="AGQ18928.1"/>
    </source>
</evidence>
<dbReference type="HAMAP" id="MF_00156">
    <property type="entry name" value="PanB"/>
    <property type="match status" value="1"/>
</dbReference>
<name>S5DN93_9ACTN</name>
<dbReference type="InterPro" id="IPR003700">
    <property type="entry name" value="Pantoate_hydroxy_MeTrfase"/>
</dbReference>
<keyword evidence="7 10" id="KW-0460">Magnesium</keyword>
<dbReference type="FunFam" id="3.20.20.60:FF:000003">
    <property type="entry name" value="3-methyl-2-oxobutanoate hydroxymethyltransferase"/>
    <property type="match status" value="1"/>
</dbReference>
<feature type="binding site" evidence="7 10">
    <location>
        <position position="114"/>
    </location>
    <ligand>
        <name>Mg(2+)</name>
        <dbReference type="ChEBI" id="CHEBI:18420"/>
    </ligand>
</feature>